<protein>
    <submittedName>
        <fullName evidence="7">DNA segregation ATPase and-like proteins</fullName>
    </submittedName>
</protein>
<evidence type="ECO:0000256" key="2">
    <source>
        <dbReference type="ARBA" id="ARBA00022840"/>
    </source>
</evidence>
<dbReference type="SUPFAM" id="SSF52540">
    <property type="entry name" value="P-loop containing nucleoside triphosphate hydrolases"/>
    <property type="match status" value="2"/>
</dbReference>
<dbReference type="InterPro" id="IPR002543">
    <property type="entry name" value="FtsK_dom"/>
</dbReference>
<evidence type="ECO:0000259" key="6">
    <source>
        <dbReference type="PROSITE" id="PS50901"/>
    </source>
</evidence>
<proteinExistence type="predicted"/>
<evidence type="ECO:0000256" key="4">
    <source>
        <dbReference type="SAM" id="MobiDB-lite"/>
    </source>
</evidence>
<reference evidence="7 8" key="1">
    <citation type="journal article" date="2023" name="Microbiol. Spectr.">
        <title>Symbiosis of Carpenter Bees with Uncharacterized Lactic Acid Bacteria Showing NAD Auxotrophy.</title>
        <authorList>
            <person name="Kawasaki S."/>
            <person name="Ozawa K."/>
            <person name="Mori T."/>
            <person name="Yamamoto A."/>
            <person name="Ito M."/>
            <person name="Ohkuma M."/>
            <person name="Sakamoto M."/>
            <person name="Matsutani M."/>
        </authorList>
    </citation>
    <scope>NUCLEOTIDE SEQUENCE [LARGE SCALE GENOMIC DNA]</scope>
    <source>
        <strain evidence="7 8">KimH</strain>
    </source>
</reference>
<keyword evidence="5" id="KW-1133">Transmembrane helix</keyword>
<keyword evidence="5" id="KW-0472">Membrane</keyword>
<dbReference type="Gene3D" id="3.40.50.300">
    <property type="entry name" value="P-loop containing nucleotide triphosphate hydrolases"/>
    <property type="match status" value="2"/>
</dbReference>
<evidence type="ECO:0000256" key="5">
    <source>
        <dbReference type="SAM" id="Phobius"/>
    </source>
</evidence>
<name>A0ABN6SGQ4_9BIFI</name>
<evidence type="ECO:0000313" key="8">
    <source>
        <dbReference type="Proteomes" id="UP001321748"/>
    </source>
</evidence>
<evidence type="ECO:0000313" key="7">
    <source>
        <dbReference type="EMBL" id="BDR54457.1"/>
    </source>
</evidence>
<dbReference type="SMART" id="SM00382">
    <property type="entry name" value="AAA"/>
    <property type="match status" value="2"/>
</dbReference>
<feature type="region of interest" description="Disordered" evidence="4">
    <location>
        <begin position="1"/>
        <end position="22"/>
    </location>
</feature>
<feature type="transmembrane region" description="Helical" evidence="5">
    <location>
        <begin position="57"/>
        <end position="76"/>
    </location>
</feature>
<dbReference type="Proteomes" id="UP001321748">
    <property type="component" value="Chromosome"/>
</dbReference>
<dbReference type="PANTHER" id="PTHR22683:SF1">
    <property type="entry name" value="TYPE VII SECRETION SYSTEM PROTEIN ESSC"/>
    <property type="match status" value="1"/>
</dbReference>
<sequence length="660" mass="70499">MTRTPQTSTASSGQQTNTSQVQERVRVRLARLTMFAQTSPILAQVGMIVLMGAQGNWLYAALLAPSVLAAAAMSLVQILNQRQETGNGGTRTGTPRTLHSPLPHEAQEDEALLAQLGELPVSDVESLLAASQVVPQGGALWQGIVGEWLKQDSQAHNGGDDPDRYSVKLGSASEGSFELDLPRQGPHALVAGTTGSGKSVLLQDWCLALAGKLPPSAINFIFLDFKGGSAFSQLSRLPHTVGSVSDLNLEAAARAIDGIERELKRREQLVANEGVSSTADLPCPPARLMVVIDEFQALRQQLPDYMDHLVQLASLGRSLGMNLVACTQNPMGQVSTQMKANMNLSISLRVRDSLQSKELLGTSCAAQISPHTPGVGLYSDGDQLKAFRCAYCANPDALVEHICIAAHFSAIEPATALFTPALPKVLSASCRDSLSSLITWKNGNPCLVLGLADDGVRLEPCCLPLHGNIAIIGAAGRGKTTLLQLMCAQLAGLAAQTSLHQALHLTYSDCTGRTAEHRQIRVPPRREPAGIGKARVARQKALAPPLAPRSIWLLDGADDLMDPFNQDPLATRLQEAVADPARTVLVSLESTRYLRQPERFPTQIIFPSGQRADDLMAGIPSPLVQRLDSNVASIAGRAVLIKQGKSQLIQCSQTNFSLKS</sequence>
<gene>
    <name evidence="7" type="ORF">KIMH_05680</name>
</gene>
<feature type="binding site" evidence="3">
    <location>
        <begin position="192"/>
        <end position="199"/>
    </location>
    <ligand>
        <name>ATP</name>
        <dbReference type="ChEBI" id="CHEBI:30616"/>
    </ligand>
</feature>
<dbReference type="PANTHER" id="PTHR22683">
    <property type="entry name" value="SPORULATION PROTEIN RELATED"/>
    <property type="match status" value="1"/>
</dbReference>
<dbReference type="InterPro" id="IPR003593">
    <property type="entry name" value="AAA+_ATPase"/>
</dbReference>
<dbReference type="CDD" id="cd00267">
    <property type="entry name" value="ABC_ATPase"/>
    <property type="match status" value="1"/>
</dbReference>
<dbReference type="RefSeq" id="WP_317643464.1">
    <property type="nucleotide sequence ID" value="NZ_AP026800.1"/>
</dbReference>
<dbReference type="InterPro" id="IPR050206">
    <property type="entry name" value="FtsK/SpoIIIE/SftA"/>
</dbReference>
<evidence type="ECO:0000256" key="1">
    <source>
        <dbReference type="ARBA" id="ARBA00022741"/>
    </source>
</evidence>
<keyword evidence="2 3" id="KW-0067">ATP-binding</keyword>
<dbReference type="EMBL" id="AP026800">
    <property type="protein sequence ID" value="BDR54457.1"/>
    <property type="molecule type" value="Genomic_DNA"/>
</dbReference>
<keyword evidence="8" id="KW-1185">Reference proteome</keyword>
<keyword evidence="5" id="KW-0812">Transmembrane</keyword>
<feature type="domain" description="FtsK" evidence="6">
    <location>
        <begin position="174"/>
        <end position="357"/>
    </location>
</feature>
<dbReference type="InterPro" id="IPR027417">
    <property type="entry name" value="P-loop_NTPase"/>
</dbReference>
<accession>A0ABN6SGQ4</accession>
<organism evidence="7 8">
    <name type="scientific">Bombiscardovia apis</name>
    <dbReference type="NCBI Taxonomy" id="2932182"/>
    <lineage>
        <taxon>Bacteria</taxon>
        <taxon>Bacillati</taxon>
        <taxon>Actinomycetota</taxon>
        <taxon>Actinomycetes</taxon>
        <taxon>Bifidobacteriales</taxon>
        <taxon>Bifidobacteriaceae</taxon>
        <taxon>Bombiscardovia</taxon>
    </lineage>
</organism>
<evidence type="ECO:0000256" key="3">
    <source>
        <dbReference type="PROSITE-ProRule" id="PRU00289"/>
    </source>
</evidence>
<dbReference type="PROSITE" id="PS50901">
    <property type="entry name" value="FTSK"/>
    <property type="match status" value="1"/>
</dbReference>
<dbReference type="Pfam" id="PF01580">
    <property type="entry name" value="FtsK_SpoIIIE"/>
    <property type="match status" value="1"/>
</dbReference>
<keyword evidence="1 3" id="KW-0547">Nucleotide-binding</keyword>